<dbReference type="Gene3D" id="1.10.10.10">
    <property type="entry name" value="Winged helix-like DNA-binding domain superfamily/Winged helix DNA-binding domain"/>
    <property type="match status" value="1"/>
</dbReference>
<proteinExistence type="predicted"/>
<dbReference type="PROSITE" id="PS50043">
    <property type="entry name" value="HTH_LUXR_2"/>
    <property type="match status" value="1"/>
</dbReference>
<dbReference type="InterPro" id="IPR016032">
    <property type="entry name" value="Sig_transdc_resp-reg_C-effctor"/>
</dbReference>
<gene>
    <name evidence="2" type="ORF">Pa4123_44250</name>
</gene>
<dbReference type="CDD" id="cd06170">
    <property type="entry name" value="LuxR_C_like"/>
    <property type="match status" value="1"/>
</dbReference>
<reference evidence="2" key="1">
    <citation type="submission" date="2022-12" db="EMBL/GenBank/DDBJ databases">
        <title>New Phytohabitans aurantiacus sp. RD004123 nov., an actinomycete isolated from soil.</title>
        <authorList>
            <person name="Triningsih D.W."/>
            <person name="Harunari E."/>
            <person name="Igarashi Y."/>
        </authorList>
    </citation>
    <scope>NUCLEOTIDE SEQUENCE</scope>
    <source>
        <strain evidence="2">RD004123</strain>
    </source>
</reference>
<comment type="caution">
    <text evidence="2">The sequence shown here is derived from an EMBL/GenBank/DDBJ whole genome shotgun (WGS) entry which is preliminary data.</text>
</comment>
<dbReference type="Pfam" id="PF00196">
    <property type="entry name" value="GerE"/>
    <property type="match status" value="1"/>
</dbReference>
<feature type="domain" description="HTH luxR-type" evidence="1">
    <location>
        <begin position="759"/>
        <end position="824"/>
    </location>
</feature>
<dbReference type="InterPro" id="IPR036388">
    <property type="entry name" value="WH-like_DNA-bd_sf"/>
</dbReference>
<evidence type="ECO:0000313" key="3">
    <source>
        <dbReference type="Proteomes" id="UP001144280"/>
    </source>
</evidence>
<protein>
    <recommendedName>
        <fullName evidence="1">HTH luxR-type domain-containing protein</fullName>
    </recommendedName>
</protein>
<name>A0ABQ5R0P4_9ACTN</name>
<dbReference type="Proteomes" id="UP001144280">
    <property type="component" value="Unassembled WGS sequence"/>
</dbReference>
<dbReference type="RefSeq" id="WP_281898615.1">
    <property type="nucleotide sequence ID" value="NZ_BSDI01000021.1"/>
</dbReference>
<dbReference type="EMBL" id="BSDI01000021">
    <property type="protein sequence ID" value="GLH99150.1"/>
    <property type="molecule type" value="Genomic_DNA"/>
</dbReference>
<keyword evidence="3" id="KW-1185">Reference proteome</keyword>
<evidence type="ECO:0000259" key="1">
    <source>
        <dbReference type="PROSITE" id="PS50043"/>
    </source>
</evidence>
<dbReference type="InterPro" id="IPR000792">
    <property type="entry name" value="Tscrpt_reg_LuxR_C"/>
</dbReference>
<accession>A0ABQ5R0P4</accession>
<dbReference type="SUPFAM" id="SSF46894">
    <property type="entry name" value="C-terminal effector domain of the bipartite response regulators"/>
    <property type="match status" value="1"/>
</dbReference>
<sequence length="824" mass="83138">MRHATATVRPGSLIAEATGLLAAPALVVVAGGPGAGRSTVLRQLGEAFRGPVFTGGGLAMLSTVPAFALARAVRVRLPAGDTALLAEAVRSRVRGGLLVLDDVQWADPATLAALPAIAAHCRVVVALRTPHRLPPDVVARLRDAAGGWLTVPPLPADAAAALATRVAPSLDAAAVASVVARAGGAPLAVEALARHAAARGATDLAAEAGQIEYAVAGALADLTRPARTAMAALGLLGRPATAAVLGTGVDELAEAGLVVAVDGDLAPVSPYVAEVAAGLLDPPGREALHRRLAGLVPPREAARHLAAAGDGVSAYTMAVTAADHATTAGERAELLLLACDLPGVDAEPAVRVAAAAAALAAGRPRAAVRALTTEAPLGVDAAVLRGEALLQVGDVAAARAAAAPVPDTADPALVAARDRVLLLAQLAAAPHDAADEAARIEARHGDPPAHAGLRAALAAVRAARRAEGWEYALASSAAAAGAAGDLLAARWSAWLLVETLAADGRLAEAAQTAANAAAACAIDVAYSWQTRFLAAELWCSALRGSDAVRERSGAPAPGDDVLRRAGDLTDRTLPVQARGYAIAAAGLVEADGGLLAPARSRLAGAPTAPPSVAALLDWVGREAAWLDGQPERAAAGFTPGAPPLVDGLRRITARWAAYDGASLVVAGAPAGGLAPVEATLAAWAGAGDFDQAAAAWHDLAVREEVRCLLARGLHESDPARAVPPLLAAEALAEQAGLVVLLGRARRALRRHAVRRDQRGPRSGGELTDRERDVLRLVAAGEPTRRIAGQLGISAETVETHIRSGMRKLGARTRTEAAARLGGSQ</sequence>
<dbReference type="InterPro" id="IPR027417">
    <property type="entry name" value="P-loop_NTPase"/>
</dbReference>
<evidence type="ECO:0000313" key="2">
    <source>
        <dbReference type="EMBL" id="GLH99150.1"/>
    </source>
</evidence>
<dbReference type="SUPFAM" id="SSF52540">
    <property type="entry name" value="P-loop containing nucleoside triphosphate hydrolases"/>
    <property type="match status" value="1"/>
</dbReference>
<dbReference type="PRINTS" id="PR00038">
    <property type="entry name" value="HTHLUXR"/>
</dbReference>
<organism evidence="2 3">
    <name type="scientific">Phytohabitans aurantiacus</name>
    <dbReference type="NCBI Taxonomy" id="3016789"/>
    <lineage>
        <taxon>Bacteria</taxon>
        <taxon>Bacillati</taxon>
        <taxon>Actinomycetota</taxon>
        <taxon>Actinomycetes</taxon>
        <taxon>Micromonosporales</taxon>
        <taxon>Micromonosporaceae</taxon>
    </lineage>
</organism>
<dbReference type="SMART" id="SM00421">
    <property type="entry name" value="HTH_LUXR"/>
    <property type="match status" value="1"/>
</dbReference>